<evidence type="ECO:0000313" key="1">
    <source>
        <dbReference type="EMBL" id="PYE83197.1"/>
    </source>
</evidence>
<name>A0A2V4XWL6_9FLAO</name>
<comment type="caution">
    <text evidence="1">The sequence shown here is derived from an EMBL/GenBank/DDBJ whole genome shotgun (WGS) entry which is preliminary data.</text>
</comment>
<gene>
    <name evidence="1" type="ORF">DFQ11_101628</name>
</gene>
<dbReference type="Proteomes" id="UP000248054">
    <property type="component" value="Unassembled WGS sequence"/>
</dbReference>
<dbReference type="OrthoDB" id="1428332at2"/>
<organism evidence="1 2">
    <name type="scientific">Winogradskyella epiphytica</name>
    <dbReference type="NCBI Taxonomy" id="262005"/>
    <lineage>
        <taxon>Bacteria</taxon>
        <taxon>Pseudomonadati</taxon>
        <taxon>Bacteroidota</taxon>
        <taxon>Flavobacteriia</taxon>
        <taxon>Flavobacteriales</taxon>
        <taxon>Flavobacteriaceae</taxon>
        <taxon>Winogradskyella</taxon>
    </lineage>
</organism>
<reference evidence="1 2" key="1">
    <citation type="submission" date="2018-06" db="EMBL/GenBank/DDBJ databases">
        <title>Genomic Encyclopedia of Type Strains, Phase III (KMG-III): the genomes of soil and plant-associated and newly described type strains.</title>
        <authorList>
            <person name="Whitman W."/>
        </authorList>
    </citation>
    <scope>NUCLEOTIDE SEQUENCE [LARGE SCALE GENOMIC DNA]</scope>
    <source>
        <strain evidence="1 2">CECT 7945</strain>
    </source>
</reference>
<keyword evidence="2" id="KW-1185">Reference proteome</keyword>
<protein>
    <submittedName>
        <fullName evidence="1">Uncharacterized protein</fullName>
    </submittedName>
</protein>
<sequence>MKKVILFLGVYFFLMVSTPFYAQVIRDKKPQVKFRNSIDLSITSPKNNSKVSSPLIIAGTAPKKTTVSIKVKAIYSGGDQGLGTFTATPDNNGKWKSTPINLWAPEGSKNLRFEIIVTDNSKSNNSKTISVSTNQTIQMISRVDMTEKKFRALNPKLTLVPQKTTSSNVERRLVKQPTKMKTPVKIGKKIDVNNAINLDLEDTETRIISPPQISSYTKIPVVFEGTAKRNSDIQLIITTSYKENGKVITKVTKTNLSTDNKGQWGKVKLYSIKVDKADGKVTHDITAVRVENGKEVGNKATRTIYSEPTTKTMWKPTPNLKLKVTLLEIQCAVSIDGDKIDDYGMTQHVKYKADGKVKTPISTDIQKFSNHRKCKPGDQNRYWAGSTALICGNRDRQIQVQESKVTDRRSPNINNSVIFEITPNEANDKNAEFTIDTWITEYSSTTLTDIFSNDNYDNVLNNDPRKTRVAIYDVLAILKGTKKLNATHKYFDGDVSQSLRFDNFDNASLPLREVDYSGKTILEGPIRGRMRHRSNNRKAFVWMRFELID</sequence>
<proteinExistence type="predicted"/>
<accession>A0A2V4XWL6</accession>
<dbReference type="AlphaFoldDB" id="A0A2V4XWL6"/>
<dbReference type="EMBL" id="QJTD01000001">
    <property type="protein sequence ID" value="PYE83197.1"/>
    <property type="molecule type" value="Genomic_DNA"/>
</dbReference>
<dbReference type="RefSeq" id="WP_110474152.1">
    <property type="nucleotide sequence ID" value="NZ_BMWQ01000001.1"/>
</dbReference>
<evidence type="ECO:0000313" key="2">
    <source>
        <dbReference type="Proteomes" id="UP000248054"/>
    </source>
</evidence>